<keyword evidence="2" id="KW-1185">Reference proteome</keyword>
<evidence type="ECO:0000313" key="2">
    <source>
        <dbReference type="Proteomes" id="UP000002508"/>
    </source>
</evidence>
<organism evidence="1 2">
    <name type="scientific">Chloroflexus aggregans (strain MD-66 / DSM 9485)</name>
    <dbReference type="NCBI Taxonomy" id="326427"/>
    <lineage>
        <taxon>Bacteria</taxon>
        <taxon>Bacillati</taxon>
        <taxon>Chloroflexota</taxon>
        <taxon>Chloroflexia</taxon>
        <taxon>Chloroflexales</taxon>
        <taxon>Chloroflexineae</taxon>
        <taxon>Chloroflexaceae</taxon>
        <taxon>Chloroflexus</taxon>
    </lineage>
</organism>
<dbReference type="HOGENOM" id="CLU_203752_0_0_0"/>
<sequence length="55" mass="6920">MNDTWLELTAAVVHQRDLIRDAEHERLVREARRLRHQRSWWYRLWQRLINAIGRK</sequence>
<accession>B8G6Z5</accession>
<gene>
    <name evidence="1" type="ordered locus">Cagg_3096</name>
</gene>
<dbReference type="AlphaFoldDB" id="B8G6Z5"/>
<protein>
    <submittedName>
        <fullName evidence="1">Uncharacterized protein</fullName>
    </submittedName>
</protein>
<name>B8G6Z5_CHLAD</name>
<reference evidence="1" key="1">
    <citation type="submission" date="2008-12" db="EMBL/GenBank/DDBJ databases">
        <title>Complete sequence of Chloroflexus aggregans DSM 9485.</title>
        <authorList>
            <consortium name="US DOE Joint Genome Institute"/>
            <person name="Lucas S."/>
            <person name="Copeland A."/>
            <person name="Lapidus A."/>
            <person name="Glavina del Rio T."/>
            <person name="Dalin E."/>
            <person name="Tice H."/>
            <person name="Pitluck S."/>
            <person name="Foster B."/>
            <person name="Larimer F."/>
            <person name="Land M."/>
            <person name="Hauser L."/>
            <person name="Kyrpides N."/>
            <person name="Mikhailova N."/>
            <person name="Bryant D."/>
            <person name="Richardson P."/>
        </authorList>
    </citation>
    <scope>NUCLEOTIDE SEQUENCE</scope>
    <source>
        <strain evidence="1">DSM 9485</strain>
    </source>
</reference>
<dbReference type="EMBL" id="CP001337">
    <property type="protein sequence ID" value="ACL25954.1"/>
    <property type="molecule type" value="Genomic_DNA"/>
</dbReference>
<dbReference type="Proteomes" id="UP000002508">
    <property type="component" value="Chromosome"/>
</dbReference>
<dbReference type="KEGG" id="cag:Cagg_3096"/>
<proteinExistence type="predicted"/>
<evidence type="ECO:0000313" key="1">
    <source>
        <dbReference type="EMBL" id="ACL25954.1"/>
    </source>
</evidence>
<dbReference type="RefSeq" id="WP_015941806.1">
    <property type="nucleotide sequence ID" value="NC_011831.1"/>
</dbReference>